<dbReference type="EMBL" id="PFUA01000004">
    <property type="protein sequence ID" value="PJB50716.1"/>
    <property type="molecule type" value="Genomic_DNA"/>
</dbReference>
<organism evidence="2 3">
    <name type="scientific">Candidatus Brennerbacteria bacterium CG_4_9_14_3_um_filter_43_9</name>
    <dbReference type="NCBI Taxonomy" id="1974522"/>
    <lineage>
        <taxon>Bacteria</taxon>
        <taxon>Candidatus Brenneribacteriota</taxon>
    </lineage>
</organism>
<accession>A0A2M8C3P6</accession>
<comment type="caution">
    <text evidence="2">The sequence shown here is derived from an EMBL/GenBank/DDBJ whole genome shotgun (WGS) entry which is preliminary data.</text>
</comment>
<dbReference type="InterPro" id="IPR048846">
    <property type="entry name" value="PaaX-like_central"/>
</dbReference>
<evidence type="ECO:0000313" key="2">
    <source>
        <dbReference type="EMBL" id="PJB50716.1"/>
    </source>
</evidence>
<evidence type="ECO:0000313" key="3">
    <source>
        <dbReference type="Proteomes" id="UP000228770"/>
    </source>
</evidence>
<protein>
    <recommendedName>
        <fullName evidence="1">Transcriptional repressor PaaX-like central Cas2-like domain-containing protein</fullName>
    </recommendedName>
</protein>
<dbReference type="Proteomes" id="UP000228770">
    <property type="component" value="Unassembled WGS sequence"/>
</dbReference>
<dbReference type="AlphaFoldDB" id="A0A2M8C3P6"/>
<proteinExistence type="predicted"/>
<reference evidence="3" key="1">
    <citation type="submission" date="2017-09" db="EMBL/GenBank/DDBJ databases">
        <title>Depth-based differentiation of microbial function through sediment-hosted aquifers and enrichment of novel symbionts in the deep terrestrial subsurface.</title>
        <authorList>
            <person name="Probst A.J."/>
            <person name="Ladd B."/>
            <person name="Jarett J.K."/>
            <person name="Geller-Mcgrath D.E."/>
            <person name="Sieber C.M.K."/>
            <person name="Emerson J.B."/>
            <person name="Anantharaman K."/>
            <person name="Thomas B.C."/>
            <person name="Malmstrom R."/>
            <person name="Stieglmeier M."/>
            <person name="Klingl A."/>
            <person name="Woyke T."/>
            <person name="Ryan C.M."/>
            <person name="Banfield J.F."/>
        </authorList>
    </citation>
    <scope>NUCLEOTIDE SEQUENCE [LARGE SCALE GENOMIC DNA]</scope>
</reference>
<gene>
    <name evidence="2" type="ORF">CO102_00210</name>
</gene>
<feature type="domain" description="Transcriptional repressor PaaX-like central Cas2-like" evidence="1">
    <location>
        <begin position="109"/>
        <end position="179"/>
    </location>
</feature>
<name>A0A2M8C3P6_9BACT</name>
<evidence type="ECO:0000259" key="1">
    <source>
        <dbReference type="Pfam" id="PF20803"/>
    </source>
</evidence>
<dbReference type="Pfam" id="PF20803">
    <property type="entry name" value="PaaX_M"/>
    <property type="match status" value="1"/>
</dbReference>
<sequence>MSLRKDTGEWRLLRFLNDLTYEFLDLSLPRSYRSRTALLRAFFGLDSKSKKFTESDWQRYKKLFSATLTRLKRKGYIVRQRTGNQFSWKMSQQGKKTIEDFQGDVLPEDGISRLFVFDIPESKRYYRDWIRIELVASGYALLQKSVWFGTRPLGESFLKELVGKDLFQYIHFFEVKDEGTLRNLVPEQ</sequence>